<comment type="cofactor">
    <cofactor evidence="3">
        <name>FAD</name>
        <dbReference type="ChEBI" id="CHEBI:57692"/>
    </cofactor>
</comment>
<keyword evidence="5" id="KW-0028">Amino-acid biosynthesis</keyword>
<keyword evidence="13" id="KW-0411">Iron-sulfur</keyword>
<feature type="domain" description="Glutamate synthase" evidence="18">
    <location>
        <begin position="294"/>
        <end position="662"/>
    </location>
</feature>
<keyword evidence="15" id="KW-0003">3Fe-4S</keyword>
<keyword evidence="14" id="KW-0314">Glutamate biosynthesis</keyword>
<comment type="cofactor">
    <cofactor evidence="1">
        <name>FMN</name>
        <dbReference type="ChEBI" id="CHEBI:58210"/>
    </cofactor>
</comment>
<keyword evidence="10" id="KW-0315">Glutamine amidotransferase</keyword>
<name>A0A9D5JWV0_9BACT</name>
<dbReference type="SUPFAM" id="SSF51395">
    <property type="entry name" value="FMN-linked oxidoreductases"/>
    <property type="match status" value="1"/>
</dbReference>
<dbReference type="SUPFAM" id="SSF69336">
    <property type="entry name" value="Alpha subunit of glutamate synthase, C-terminal domain"/>
    <property type="match status" value="1"/>
</dbReference>
<dbReference type="GO" id="GO:0006537">
    <property type="term" value="P:glutamate biosynthetic process"/>
    <property type="evidence" value="ECO:0007669"/>
    <property type="project" value="UniProtKB-KW"/>
</dbReference>
<dbReference type="Proteomes" id="UP000649604">
    <property type="component" value="Unassembled WGS sequence"/>
</dbReference>
<evidence type="ECO:0000256" key="8">
    <source>
        <dbReference type="ARBA" id="ARBA00022723"/>
    </source>
</evidence>
<dbReference type="GO" id="GO:0046872">
    <property type="term" value="F:metal ion binding"/>
    <property type="evidence" value="ECO:0007669"/>
    <property type="project" value="UniProtKB-KW"/>
</dbReference>
<dbReference type="InterPro" id="IPR006982">
    <property type="entry name" value="Glu_synth_centr_N"/>
</dbReference>
<evidence type="ECO:0000256" key="13">
    <source>
        <dbReference type="ARBA" id="ARBA00023014"/>
    </source>
</evidence>
<evidence type="ECO:0000256" key="2">
    <source>
        <dbReference type="ARBA" id="ARBA00001927"/>
    </source>
</evidence>
<organism evidence="20 21">
    <name type="scientific">candidate division KSB3 bacterium</name>
    <dbReference type="NCBI Taxonomy" id="2044937"/>
    <lineage>
        <taxon>Bacteria</taxon>
        <taxon>candidate division KSB3</taxon>
    </lineage>
</organism>
<keyword evidence="11 20" id="KW-0560">Oxidoreductase</keyword>
<evidence type="ECO:0000256" key="9">
    <source>
        <dbReference type="ARBA" id="ARBA00022827"/>
    </source>
</evidence>
<dbReference type="InterPro" id="IPR036485">
    <property type="entry name" value="Glu_synth_asu_C_sf"/>
</dbReference>
<dbReference type="InterPro" id="IPR002932">
    <property type="entry name" value="Glu_synthdom"/>
</dbReference>
<comment type="similarity">
    <text evidence="4">Belongs to the glutamate synthase family.</text>
</comment>
<comment type="pathway">
    <text evidence="16">Amino-acid biosynthesis.</text>
</comment>
<feature type="domain" description="Glutamate synthase central-N" evidence="19">
    <location>
        <begin position="1"/>
        <end position="233"/>
    </location>
</feature>
<evidence type="ECO:0000256" key="11">
    <source>
        <dbReference type="ARBA" id="ARBA00023002"/>
    </source>
</evidence>
<keyword evidence="6" id="KW-0285">Flavoprotein</keyword>
<comment type="caution">
    <text evidence="20">The sequence shown here is derived from an EMBL/GenBank/DDBJ whole genome shotgun (WGS) entry which is preliminary data.</text>
</comment>
<dbReference type="CDD" id="cd00982">
    <property type="entry name" value="gltB_C"/>
    <property type="match status" value="1"/>
</dbReference>
<evidence type="ECO:0000256" key="4">
    <source>
        <dbReference type="ARBA" id="ARBA00009716"/>
    </source>
</evidence>
<reference evidence="20" key="1">
    <citation type="submission" date="2019-11" db="EMBL/GenBank/DDBJ databases">
        <title>Microbial mats filling the niche in hypersaline microbial mats.</title>
        <authorList>
            <person name="Wong H.L."/>
            <person name="Macleod F.I."/>
            <person name="White R.A. III"/>
            <person name="Burns B.P."/>
        </authorList>
    </citation>
    <scope>NUCLEOTIDE SEQUENCE</scope>
    <source>
        <strain evidence="20">Rbin_158</strain>
    </source>
</reference>
<evidence type="ECO:0000256" key="14">
    <source>
        <dbReference type="ARBA" id="ARBA00023164"/>
    </source>
</evidence>
<evidence type="ECO:0000256" key="5">
    <source>
        <dbReference type="ARBA" id="ARBA00022605"/>
    </source>
</evidence>
<dbReference type="EMBL" id="WJJP01000436">
    <property type="protein sequence ID" value="MBD3325593.1"/>
    <property type="molecule type" value="Genomic_DNA"/>
</dbReference>
<keyword evidence="9" id="KW-0274">FAD</keyword>
<evidence type="ECO:0000256" key="16">
    <source>
        <dbReference type="ARBA" id="ARBA00029440"/>
    </source>
</evidence>
<dbReference type="GO" id="GO:0004355">
    <property type="term" value="F:glutamate synthase (NADPH) activity"/>
    <property type="evidence" value="ECO:0007669"/>
    <property type="project" value="UniProtKB-EC"/>
</dbReference>
<evidence type="ECO:0000256" key="12">
    <source>
        <dbReference type="ARBA" id="ARBA00023004"/>
    </source>
</evidence>
<dbReference type="FunFam" id="2.160.20.60:FF:000001">
    <property type="entry name" value="Glutamate synthase, large subunit"/>
    <property type="match status" value="1"/>
</dbReference>
<dbReference type="InterPro" id="IPR051394">
    <property type="entry name" value="Glutamate_Synthase"/>
</dbReference>
<dbReference type="NCBIfam" id="NF008730">
    <property type="entry name" value="PRK11750.1"/>
    <property type="match status" value="1"/>
</dbReference>
<dbReference type="Pfam" id="PF01493">
    <property type="entry name" value="GXGXG"/>
    <property type="match status" value="1"/>
</dbReference>
<feature type="domain" description="Glutamate synthase alpha subunit C-terminal" evidence="17">
    <location>
        <begin position="743"/>
        <end position="929"/>
    </location>
</feature>
<dbReference type="AlphaFoldDB" id="A0A9D5JWV0"/>
<dbReference type="Pfam" id="PF01645">
    <property type="entry name" value="Glu_synthase"/>
    <property type="match status" value="1"/>
</dbReference>
<evidence type="ECO:0000256" key="3">
    <source>
        <dbReference type="ARBA" id="ARBA00001974"/>
    </source>
</evidence>
<evidence type="ECO:0000259" key="17">
    <source>
        <dbReference type="Pfam" id="PF01493"/>
    </source>
</evidence>
<evidence type="ECO:0000256" key="1">
    <source>
        <dbReference type="ARBA" id="ARBA00001917"/>
    </source>
</evidence>
<evidence type="ECO:0000259" key="18">
    <source>
        <dbReference type="Pfam" id="PF01645"/>
    </source>
</evidence>
<dbReference type="EC" id="1.4.1.13" evidence="20"/>
<keyword evidence="12" id="KW-0408">Iron</keyword>
<evidence type="ECO:0000256" key="6">
    <source>
        <dbReference type="ARBA" id="ARBA00022630"/>
    </source>
</evidence>
<evidence type="ECO:0000313" key="20">
    <source>
        <dbReference type="EMBL" id="MBD3325593.1"/>
    </source>
</evidence>
<evidence type="ECO:0000256" key="10">
    <source>
        <dbReference type="ARBA" id="ARBA00022962"/>
    </source>
</evidence>
<dbReference type="GO" id="GO:0051538">
    <property type="term" value="F:3 iron, 4 sulfur cluster binding"/>
    <property type="evidence" value="ECO:0007669"/>
    <property type="project" value="UniProtKB-KW"/>
</dbReference>
<feature type="non-terminal residue" evidence="20">
    <location>
        <position position="1"/>
    </location>
</feature>
<proteinExistence type="inferred from homology"/>
<dbReference type="PANTHER" id="PTHR43100">
    <property type="entry name" value="GLUTAMATE SYNTHASE [NADPH] SMALL CHAIN"/>
    <property type="match status" value="1"/>
</dbReference>
<evidence type="ECO:0000256" key="7">
    <source>
        <dbReference type="ARBA" id="ARBA00022643"/>
    </source>
</evidence>
<evidence type="ECO:0000256" key="15">
    <source>
        <dbReference type="ARBA" id="ARBA00023291"/>
    </source>
</evidence>
<dbReference type="Gene3D" id="2.160.20.60">
    <property type="entry name" value="Glutamate synthase, alpha subunit, C-terminal domain"/>
    <property type="match status" value="1"/>
</dbReference>
<gene>
    <name evidence="20" type="primary">gltB</name>
    <name evidence="20" type="ORF">GF339_13495</name>
</gene>
<evidence type="ECO:0000313" key="21">
    <source>
        <dbReference type="Proteomes" id="UP000649604"/>
    </source>
</evidence>
<dbReference type="Gene3D" id="3.20.20.70">
    <property type="entry name" value="Aldolase class I"/>
    <property type="match status" value="2"/>
</dbReference>
<protein>
    <submittedName>
        <fullName evidence="20">Glutamate synthase large subunit</fullName>
        <ecNumber evidence="20">1.4.1.13</ecNumber>
    </submittedName>
</protein>
<dbReference type="CDD" id="cd02808">
    <property type="entry name" value="GltS_FMN"/>
    <property type="match status" value="1"/>
</dbReference>
<dbReference type="Pfam" id="PF04898">
    <property type="entry name" value="Glu_syn_central"/>
    <property type="match status" value="1"/>
</dbReference>
<keyword evidence="7" id="KW-0288">FMN</keyword>
<dbReference type="InterPro" id="IPR013785">
    <property type="entry name" value="Aldolase_TIM"/>
</dbReference>
<accession>A0A9D5JWV0</accession>
<evidence type="ECO:0000259" key="19">
    <source>
        <dbReference type="Pfam" id="PF04898"/>
    </source>
</evidence>
<keyword evidence="8" id="KW-0479">Metal-binding</keyword>
<dbReference type="PANTHER" id="PTHR43100:SF1">
    <property type="entry name" value="GLUTAMATE SYNTHASE [NADPH] SMALL CHAIN"/>
    <property type="match status" value="1"/>
</dbReference>
<sequence>LFAQVTNPPIDPIREEVVMAEETKLGIEMDCLHETPEHCRRLRLKRPIITNSAMAKILEIRHYHLKATKLSILFQDTGNPRDLETAMENLFQAANEAIDQGYTLLILSDRGVDADHTAIPILLACSGLHHYLIRKGTRNKVSLIAETGEARDMHHFALLIGYGVHAVNPYLALETIEDEIEKGHYPSEIDSDTAKDNFLKAMRKGLFKIISKMGISTIQSYCGAQIFEAIGLNEEFIEKYFTGTPSRIGGIGIREVQQETLTRHRNAYRHRPARERHILDLGGNYQWRKEGEFHQINPEVVATLQYAVRTGSYQIYKEYAQSINDHDKNFANIRGLFEFKQRNPIPLEEVEPAREIVKRFATGAMSFGSISREAHETIAIAMNRLGGFSNTGEGGEDPARYTPDANGDLRKSRIKQVAPGRFGVNLEYLVNADQIQIKMAQGAKPGEGGQLPGRKVTREIARTRHTIPGVVLISPPPHHDIYSIEDLAQLIYDLKNANTQANISVKLVSEVGVGIIAAGVSKGKADNLLISGCEGGTGASPQSSIKHAGLPMELGIAETQQVLVMNNLRGRIRVQADGQLKTRRDVVIAALLGADEFGFASIVLVTLGCIMLRKCHLDACLVGIATQKPELRKNFSGKPEHVVNFFTFIAEECREIMAELGFRTFDEMIGRIDRLETSAVIEHWKARGIDLSNLLHQPHIPEDVALHHVEPQQHQLERVLDKVLIEHSTEAIEQEKPVYIELPIHNTDRTVGTMLSSVITRKYGDIGLPEDTINIRFTGSAGQSFGAFLAHGVTMALEGDANDYVGKGLSGGKIMIFPPRRARFVPEEHIVAGNVILYGAITGEMYLRGVVGERFAVRNSGAKAVVEGVGDHGCEYMTGGSVVILGPTGRNFAAGMSGGIAYVWDRDQTFAARCNMGMVDLFPIRREEDRHELKKLIRRHYGYTKSTVAQYVLEHWDEVLPQFVKVYPKEYRRVIEEG</sequence>
<dbReference type="InterPro" id="IPR002489">
    <property type="entry name" value="Glu_synth_asu_C"/>
</dbReference>
<comment type="cofactor">
    <cofactor evidence="2">
        <name>[3Fe-4S] cluster</name>
        <dbReference type="ChEBI" id="CHEBI:21137"/>
    </cofactor>
</comment>